<gene>
    <name evidence="2" type="ORF">DSM110277_02030</name>
</gene>
<keyword evidence="1" id="KW-0732">Signal</keyword>
<evidence type="ECO:0000313" key="3">
    <source>
        <dbReference type="Proteomes" id="UP000830781"/>
    </source>
</evidence>
<name>A0AAX3AC71_9RHOB</name>
<sequence>MTTQLRNIGALIAVMGASTNAAATAGGTGDATAVTGTIIDLMENGHPLSGVLAIPYTATLAAGATLSIGYTVQSGNADDLGDATTLVTGASAVVATGPAGGGTVSGTLEVDLPLAGAGRYVRANFTPNLSASGTDTAALSSVMVLGGFDRLPQ</sequence>
<feature type="signal peptide" evidence="1">
    <location>
        <begin position="1"/>
        <end position="25"/>
    </location>
</feature>
<dbReference type="Proteomes" id="UP000830781">
    <property type="component" value="Chromosome"/>
</dbReference>
<reference evidence="3" key="1">
    <citation type="journal article" date="2022" name="Microorganisms">
        <title>Beyond the ABCs#Discovery of Three New Plasmid Types in Rhodobacterales (RepQ, RepY, RepW).</title>
        <authorList>
            <person name="Freese H.M."/>
            <person name="Ringel V."/>
            <person name="Overmann J."/>
            <person name="Petersen J."/>
        </authorList>
    </citation>
    <scope>NUCLEOTIDE SEQUENCE [LARGE SCALE GENOMIC DNA]</scope>
    <source>
        <strain evidence="3">DSM 110277</strain>
    </source>
</reference>
<organism evidence="2 3">
    <name type="scientific">Sulfitobacter pontiacus</name>
    <dbReference type="NCBI Taxonomy" id="60137"/>
    <lineage>
        <taxon>Bacteria</taxon>
        <taxon>Pseudomonadati</taxon>
        <taxon>Pseudomonadota</taxon>
        <taxon>Alphaproteobacteria</taxon>
        <taxon>Rhodobacterales</taxon>
        <taxon>Roseobacteraceae</taxon>
        <taxon>Sulfitobacter</taxon>
    </lineage>
</organism>
<dbReference type="AlphaFoldDB" id="A0AAX3AC71"/>
<evidence type="ECO:0000256" key="1">
    <source>
        <dbReference type="SAM" id="SignalP"/>
    </source>
</evidence>
<feature type="chain" id="PRO_5043544950" evidence="1">
    <location>
        <begin position="26"/>
        <end position="153"/>
    </location>
</feature>
<evidence type="ECO:0000313" key="2">
    <source>
        <dbReference type="EMBL" id="UOA23601.1"/>
    </source>
</evidence>
<protein>
    <submittedName>
        <fullName evidence="2">Uncharacterized protein</fullName>
    </submittedName>
</protein>
<proteinExistence type="predicted"/>
<dbReference type="RefSeq" id="WP_243250243.1">
    <property type="nucleotide sequence ID" value="NZ_CP084959.1"/>
</dbReference>
<dbReference type="EMBL" id="CP084959">
    <property type="protein sequence ID" value="UOA23601.1"/>
    <property type="molecule type" value="Genomic_DNA"/>
</dbReference>
<accession>A0AAX3AC71</accession>
<keyword evidence="3" id="KW-1185">Reference proteome</keyword>